<dbReference type="InParanoid" id="A0A2H3DSW1"/>
<protein>
    <submittedName>
        <fullName evidence="2">Uncharacterized protein</fullName>
    </submittedName>
</protein>
<proteinExistence type="predicted"/>
<feature type="region of interest" description="Disordered" evidence="1">
    <location>
        <begin position="1"/>
        <end position="78"/>
    </location>
</feature>
<dbReference type="Proteomes" id="UP000217790">
    <property type="component" value="Unassembled WGS sequence"/>
</dbReference>
<keyword evidence="3" id="KW-1185">Reference proteome</keyword>
<dbReference type="EMBL" id="KZ293648">
    <property type="protein sequence ID" value="PBK98319.1"/>
    <property type="molecule type" value="Genomic_DNA"/>
</dbReference>
<evidence type="ECO:0000313" key="3">
    <source>
        <dbReference type="Proteomes" id="UP000217790"/>
    </source>
</evidence>
<feature type="compositionally biased region" description="Polar residues" evidence="1">
    <location>
        <begin position="60"/>
        <end position="78"/>
    </location>
</feature>
<evidence type="ECO:0000313" key="2">
    <source>
        <dbReference type="EMBL" id="PBK98319.1"/>
    </source>
</evidence>
<accession>A0A2H3DSW1</accession>
<gene>
    <name evidence="2" type="ORF">ARMGADRAFT_573768</name>
</gene>
<organism evidence="2 3">
    <name type="scientific">Armillaria gallica</name>
    <name type="common">Bulbous honey fungus</name>
    <name type="synonym">Armillaria bulbosa</name>
    <dbReference type="NCBI Taxonomy" id="47427"/>
    <lineage>
        <taxon>Eukaryota</taxon>
        <taxon>Fungi</taxon>
        <taxon>Dikarya</taxon>
        <taxon>Basidiomycota</taxon>
        <taxon>Agaricomycotina</taxon>
        <taxon>Agaricomycetes</taxon>
        <taxon>Agaricomycetidae</taxon>
        <taxon>Agaricales</taxon>
        <taxon>Marasmiineae</taxon>
        <taxon>Physalacriaceae</taxon>
        <taxon>Armillaria</taxon>
    </lineage>
</organism>
<reference evidence="3" key="1">
    <citation type="journal article" date="2017" name="Nat. Ecol. Evol.">
        <title>Genome expansion and lineage-specific genetic innovations in the forest pathogenic fungi Armillaria.</title>
        <authorList>
            <person name="Sipos G."/>
            <person name="Prasanna A.N."/>
            <person name="Walter M.C."/>
            <person name="O'Connor E."/>
            <person name="Balint B."/>
            <person name="Krizsan K."/>
            <person name="Kiss B."/>
            <person name="Hess J."/>
            <person name="Varga T."/>
            <person name="Slot J."/>
            <person name="Riley R."/>
            <person name="Boka B."/>
            <person name="Rigling D."/>
            <person name="Barry K."/>
            <person name="Lee J."/>
            <person name="Mihaltcheva S."/>
            <person name="LaButti K."/>
            <person name="Lipzen A."/>
            <person name="Waldron R."/>
            <person name="Moloney N.M."/>
            <person name="Sperisen C."/>
            <person name="Kredics L."/>
            <person name="Vagvoelgyi C."/>
            <person name="Patrignani A."/>
            <person name="Fitzpatrick D."/>
            <person name="Nagy I."/>
            <person name="Doyle S."/>
            <person name="Anderson J.B."/>
            <person name="Grigoriev I.V."/>
            <person name="Gueldener U."/>
            <person name="Muensterkoetter M."/>
            <person name="Nagy L.G."/>
        </authorList>
    </citation>
    <scope>NUCLEOTIDE SEQUENCE [LARGE SCALE GENOMIC DNA]</scope>
    <source>
        <strain evidence="3">Ar21-2</strain>
    </source>
</reference>
<dbReference type="AlphaFoldDB" id="A0A2H3DSW1"/>
<name>A0A2H3DSW1_ARMGA</name>
<evidence type="ECO:0000256" key="1">
    <source>
        <dbReference type="SAM" id="MobiDB-lite"/>
    </source>
</evidence>
<sequence>MLSLTGRGIKTKTRPPHNISLPTKALRTPMTILRPSSPHPTPLSTHSPAEFCPSLPPRPSSAQIYHADTSSIRTKSEN</sequence>